<proteinExistence type="predicted"/>
<dbReference type="Pfam" id="PF07995">
    <property type="entry name" value="GSDH"/>
    <property type="match status" value="1"/>
</dbReference>
<evidence type="ECO:0000256" key="2">
    <source>
        <dbReference type="SAM" id="SignalP"/>
    </source>
</evidence>
<keyword evidence="2" id="KW-0732">Signal</keyword>
<name>A0A6J4J7N8_9ACTN</name>
<evidence type="ECO:0000256" key="1">
    <source>
        <dbReference type="SAM" id="MobiDB-lite"/>
    </source>
</evidence>
<dbReference type="SUPFAM" id="SSF50952">
    <property type="entry name" value="Soluble quinoprotein glucose dehydrogenase"/>
    <property type="match status" value="1"/>
</dbReference>
<dbReference type="AlphaFoldDB" id="A0A6J4J7N8"/>
<feature type="compositionally biased region" description="Low complexity" evidence="1">
    <location>
        <begin position="19"/>
        <end position="55"/>
    </location>
</feature>
<dbReference type="Gene3D" id="2.120.10.30">
    <property type="entry name" value="TolB, C-terminal domain"/>
    <property type="match status" value="1"/>
</dbReference>
<feature type="signal peptide" evidence="2">
    <location>
        <begin position="1"/>
        <end position="21"/>
    </location>
</feature>
<dbReference type="InterPro" id="IPR011042">
    <property type="entry name" value="6-blade_b-propeller_TolB-like"/>
</dbReference>
<protein>
    <recommendedName>
        <fullName evidence="3">Glucose/Sorbosone dehydrogenase domain-containing protein</fullName>
    </recommendedName>
</protein>
<evidence type="ECO:0000313" key="4">
    <source>
        <dbReference type="EMBL" id="CAA9272470.1"/>
    </source>
</evidence>
<gene>
    <name evidence="4" type="ORF">AVDCRST_MAG10-3365</name>
</gene>
<sequence length="362" mass="37838">MRRTAVIVLALGLLAAACSDSDTDSSAPTTASPSTSAPVTDGTAPTTTAGERTTTSQPRPATVELQVTEVARGLQVPWSLAWDPEGALWFTQRTGVLTRLNGPSRDIAGVTPIGEGGLMGLEIDRQGRMFVMYTSAQDNKVVRLEPDGSQKVLVSGIARASIHDGGRLRFGPDGTLYASAGDAGQPNLAPDPSSLNGKVLKVDPENGGATVFSRGHRNPEGLCFAPGGRFLSTEHGPTGNDEVNVLSQGFDGGWPGTSGNGIRNYSPSVAPAGCAVYSADLIPQWKGSMLFGTLRGEGLRRITFAADGSVAGEEVLYEDTYGRIRDVAVGPDGAVYFTTSNRDGRGSVRSGDDRIMRIGPSR</sequence>
<dbReference type="PANTHER" id="PTHR19328:SF13">
    <property type="entry name" value="HIPL1 PROTEIN"/>
    <property type="match status" value="1"/>
</dbReference>
<evidence type="ECO:0000259" key="3">
    <source>
        <dbReference type="Pfam" id="PF07995"/>
    </source>
</evidence>
<accession>A0A6J4J7N8</accession>
<dbReference type="EMBL" id="CADCTB010000205">
    <property type="protein sequence ID" value="CAA9272470.1"/>
    <property type="molecule type" value="Genomic_DNA"/>
</dbReference>
<feature type="chain" id="PRO_5039555609" description="Glucose/Sorbosone dehydrogenase domain-containing protein" evidence="2">
    <location>
        <begin position="22"/>
        <end position="362"/>
    </location>
</feature>
<dbReference type="InterPro" id="IPR011041">
    <property type="entry name" value="Quinoprot_gluc/sorb_DH_b-prop"/>
</dbReference>
<feature type="region of interest" description="Disordered" evidence="1">
    <location>
        <begin position="19"/>
        <end position="60"/>
    </location>
</feature>
<dbReference type="PANTHER" id="PTHR19328">
    <property type="entry name" value="HEDGEHOG-INTERACTING PROTEIN"/>
    <property type="match status" value="1"/>
</dbReference>
<dbReference type="PROSITE" id="PS51257">
    <property type="entry name" value="PROKAR_LIPOPROTEIN"/>
    <property type="match status" value="1"/>
</dbReference>
<dbReference type="InterPro" id="IPR012938">
    <property type="entry name" value="Glc/Sorbosone_DH"/>
</dbReference>
<reference evidence="4" key="1">
    <citation type="submission" date="2020-02" db="EMBL/GenBank/DDBJ databases">
        <authorList>
            <person name="Meier V. D."/>
        </authorList>
    </citation>
    <scope>NUCLEOTIDE SEQUENCE</scope>
    <source>
        <strain evidence="4">AVDCRST_MAG10</strain>
    </source>
</reference>
<organism evidence="4">
    <name type="scientific">uncultured Acidimicrobiales bacterium</name>
    <dbReference type="NCBI Taxonomy" id="310071"/>
    <lineage>
        <taxon>Bacteria</taxon>
        <taxon>Bacillati</taxon>
        <taxon>Actinomycetota</taxon>
        <taxon>Acidimicrobiia</taxon>
        <taxon>Acidimicrobiales</taxon>
        <taxon>environmental samples</taxon>
    </lineage>
</organism>
<feature type="domain" description="Glucose/Sorbosone dehydrogenase" evidence="3">
    <location>
        <begin position="74"/>
        <end position="345"/>
    </location>
</feature>